<evidence type="ECO:0000256" key="3">
    <source>
        <dbReference type="ARBA" id="ARBA00022768"/>
    </source>
</evidence>
<dbReference type="FunFam" id="1.10.8.10:FF:000001">
    <property type="entry name" value="Elongation factor Ts"/>
    <property type="match status" value="1"/>
</dbReference>
<accession>A0A1F6WQ99</accession>
<comment type="similarity">
    <text evidence="1 5">Belongs to the EF-Ts family.</text>
</comment>
<evidence type="ECO:0000256" key="4">
    <source>
        <dbReference type="ARBA" id="ARBA00022917"/>
    </source>
</evidence>
<dbReference type="Gene3D" id="1.10.8.10">
    <property type="entry name" value="DNA helicase RuvA subunit, C-terminal domain"/>
    <property type="match status" value="1"/>
</dbReference>
<dbReference type="PANTHER" id="PTHR11741:SF0">
    <property type="entry name" value="ELONGATION FACTOR TS, MITOCHONDRIAL"/>
    <property type="match status" value="1"/>
</dbReference>
<dbReference type="Gene3D" id="3.30.479.20">
    <property type="entry name" value="Elongation factor Ts, dimerisation domain"/>
    <property type="match status" value="1"/>
</dbReference>
<proteinExistence type="inferred from homology"/>
<dbReference type="InterPro" id="IPR001816">
    <property type="entry name" value="Transl_elong_EFTs/EF1B"/>
</dbReference>
<name>A0A1F6WQ99_9BACT</name>
<keyword evidence="5" id="KW-0963">Cytoplasm</keyword>
<dbReference type="GO" id="GO:0005737">
    <property type="term" value="C:cytoplasm"/>
    <property type="evidence" value="ECO:0007669"/>
    <property type="project" value="UniProtKB-SubCell"/>
</dbReference>
<comment type="subcellular location">
    <subcellularLocation>
        <location evidence="5">Cytoplasm</location>
    </subcellularLocation>
</comment>
<keyword evidence="4 5" id="KW-0648">Protein biosynthesis</keyword>
<dbReference type="STRING" id="1801766.A2997_01160"/>
<evidence type="ECO:0000256" key="2">
    <source>
        <dbReference type="ARBA" id="ARBA00016956"/>
    </source>
</evidence>
<comment type="caution">
    <text evidence="7">The sequence shown here is derived from an EMBL/GenBank/DDBJ whole genome shotgun (WGS) entry which is preliminary data.</text>
</comment>
<comment type="function">
    <text evidence="5">Associates with the EF-Tu.GDP complex and induces the exchange of GDP to GTP. It remains bound to the aminoacyl-tRNA.EF-Tu.GTP complex up to the GTP hydrolysis stage on the ribosome.</text>
</comment>
<organism evidence="7 8">
    <name type="scientific">Candidatus Nomurabacteria bacterium RIFCSPLOWO2_01_FULL_36_10b</name>
    <dbReference type="NCBI Taxonomy" id="1801766"/>
    <lineage>
        <taxon>Bacteria</taxon>
        <taxon>Candidatus Nomuraibacteriota</taxon>
    </lineage>
</organism>
<evidence type="ECO:0000256" key="5">
    <source>
        <dbReference type="HAMAP-Rule" id="MF_00050"/>
    </source>
</evidence>
<reference evidence="7 8" key="1">
    <citation type="journal article" date="2016" name="Nat. Commun.">
        <title>Thousands of microbial genomes shed light on interconnected biogeochemical processes in an aquifer system.</title>
        <authorList>
            <person name="Anantharaman K."/>
            <person name="Brown C.T."/>
            <person name="Hug L.A."/>
            <person name="Sharon I."/>
            <person name="Castelle C.J."/>
            <person name="Probst A.J."/>
            <person name="Thomas B.C."/>
            <person name="Singh A."/>
            <person name="Wilkins M.J."/>
            <person name="Karaoz U."/>
            <person name="Brodie E.L."/>
            <person name="Williams K.H."/>
            <person name="Hubbard S.S."/>
            <person name="Banfield J.F."/>
        </authorList>
    </citation>
    <scope>NUCLEOTIDE SEQUENCE [LARGE SCALE GENOMIC DNA]</scope>
</reference>
<feature type="domain" description="Translation elongation factor EFTs/EF1B dimerisation" evidence="6">
    <location>
        <begin position="71"/>
        <end position="147"/>
    </location>
</feature>
<dbReference type="InterPro" id="IPR036402">
    <property type="entry name" value="EF-Ts_dimer_sf"/>
</dbReference>
<dbReference type="HAMAP" id="MF_00050">
    <property type="entry name" value="EF_Ts"/>
    <property type="match status" value="1"/>
</dbReference>
<dbReference type="EMBL" id="MFUQ01000003">
    <property type="protein sequence ID" value="OGI84092.1"/>
    <property type="molecule type" value="Genomic_DNA"/>
</dbReference>
<gene>
    <name evidence="5" type="primary">tsf</name>
    <name evidence="7" type="ORF">A2997_01160</name>
</gene>
<dbReference type="Proteomes" id="UP000179448">
    <property type="component" value="Unassembled WGS sequence"/>
</dbReference>
<protein>
    <recommendedName>
        <fullName evidence="2 5">Elongation factor Ts</fullName>
        <shortName evidence="5">EF-Ts</shortName>
    </recommendedName>
</protein>
<dbReference type="CDD" id="cd14275">
    <property type="entry name" value="UBA_EF-Ts"/>
    <property type="match status" value="1"/>
</dbReference>
<sequence length="151" mass="16594">MITTEQIKQLRDETSISISKCREALEQSEGDMDKARAILREQGASSAEKKAGRELKAGLIVSYIHSNQQMGAILEMNCESDFVAKTEDFITLANNIALHITAMSSPDKESLLAESFVKNPEMTVLQMIEAVTQKTGERIDVGTFSRIAVLG</sequence>
<dbReference type="SUPFAM" id="SSF54713">
    <property type="entry name" value="Elongation factor Ts (EF-Ts), dimerisation domain"/>
    <property type="match status" value="1"/>
</dbReference>
<keyword evidence="3 5" id="KW-0251">Elongation factor</keyword>
<evidence type="ECO:0000259" key="6">
    <source>
        <dbReference type="Pfam" id="PF00889"/>
    </source>
</evidence>
<evidence type="ECO:0000313" key="7">
    <source>
        <dbReference type="EMBL" id="OGI84092.1"/>
    </source>
</evidence>
<dbReference type="NCBIfam" id="TIGR00116">
    <property type="entry name" value="tsf"/>
    <property type="match status" value="1"/>
</dbReference>
<dbReference type="Pfam" id="PF00889">
    <property type="entry name" value="EF_TS"/>
    <property type="match status" value="1"/>
</dbReference>
<dbReference type="SUPFAM" id="SSF46934">
    <property type="entry name" value="UBA-like"/>
    <property type="match status" value="1"/>
</dbReference>
<dbReference type="InterPro" id="IPR009060">
    <property type="entry name" value="UBA-like_sf"/>
</dbReference>
<evidence type="ECO:0000313" key="8">
    <source>
        <dbReference type="Proteomes" id="UP000179448"/>
    </source>
</evidence>
<dbReference type="InterPro" id="IPR014039">
    <property type="entry name" value="Transl_elong_EFTs/EF1B_dimer"/>
</dbReference>
<feature type="region of interest" description="Involved in Mg(2+) ion dislocation from EF-Tu" evidence="5">
    <location>
        <begin position="80"/>
        <end position="83"/>
    </location>
</feature>
<evidence type="ECO:0000256" key="1">
    <source>
        <dbReference type="ARBA" id="ARBA00005532"/>
    </source>
</evidence>
<dbReference type="AlphaFoldDB" id="A0A1F6WQ99"/>
<dbReference type="PANTHER" id="PTHR11741">
    <property type="entry name" value="ELONGATION FACTOR TS"/>
    <property type="match status" value="1"/>
</dbReference>
<dbReference type="GO" id="GO:0003746">
    <property type="term" value="F:translation elongation factor activity"/>
    <property type="evidence" value="ECO:0007669"/>
    <property type="project" value="UniProtKB-UniRule"/>
</dbReference>